<proteinExistence type="predicted"/>
<dbReference type="Gene3D" id="1.20.5.170">
    <property type="match status" value="1"/>
</dbReference>
<feature type="coiled-coil region" evidence="1">
    <location>
        <begin position="505"/>
        <end position="942"/>
    </location>
</feature>
<protein>
    <submittedName>
        <fullName evidence="2">Uncharacterized protein</fullName>
    </submittedName>
</protein>
<dbReference type="SUPFAM" id="SSF58104">
    <property type="entry name" value="Methyl-accepting chemotaxis protein (MCP) signaling domain"/>
    <property type="match status" value="1"/>
</dbReference>
<dbReference type="EMBL" id="VCGU01000010">
    <property type="protein sequence ID" value="TRY69458.1"/>
    <property type="molecule type" value="Genomic_DNA"/>
</dbReference>
<feature type="coiled-coil region" evidence="1">
    <location>
        <begin position="152"/>
        <end position="210"/>
    </location>
</feature>
<dbReference type="OMA" id="YEIRIKF"/>
<reference evidence="2 3" key="1">
    <citation type="journal article" date="2018" name="Nat. Ecol. Evol.">
        <title>Genomic signatures of mitonuclear coevolution across populations of Tigriopus californicus.</title>
        <authorList>
            <person name="Barreto F.S."/>
            <person name="Watson E.T."/>
            <person name="Lima T.G."/>
            <person name="Willett C.S."/>
            <person name="Edmands S."/>
            <person name="Li W."/>
            <person name="Burton R.S."/>
        </authorList>
    </citation>
    <scope>NUCLEOTIDE SEQUENCE [LARGE SCALE GENOMIC DNA]</scope>
    <source>
        <strain evidence="2 3">San Diego</strain>
    </source>
</reference>
<gene>
    <name evidence="2" type="ORF">TCAL_10191</name>
</gene>
<sequence length="1132" mass="131188">MESQKLWREALSFLYDYKKDQNLDDLYRIDTLNDNDQGVLKQHRSWRDEDLDDNLESDYKVFYRQLIEMILTQQRITIPHKVQEVGKLKGFQELTNRLQYSINQHLMTELHNVKNEMAKLQEAVGGLQQFKVNVDQVNMGWQEQIQVNVQTFNVFESRLDGIQESVDNLEEQKRDQEFHIEKLEQDVPDMKLKTKEIEDAQRFLQEAMEDVKKGNEDEKKKVSSTLNQLGDDLKASKEELKVSLEPLIRVTDDVEDVKKRIKKMDEAQADLFDEIKPAKEMGEKLENALEEIQDEITHLKEDLKVRNDDVDDCQRDLREVKENCHQTESGLTDLNKDMERIKADVDRNTKNIDELQGNIQVYMNSRDESDGIARNEFQDKISGIEAKLKDQELTVDDCSMRIQTNTDNLAPLLKFDVAQKEEVNEIKNKIDMMQDKLTSLEGNLNARCTSLQAGQVEMQKVEDGHFTTTSKNLDHLRESLVKINSDWDGLLLSLQQQDSNLKGEAKSWKGKMAALEDQLKRVHDELEKHVMDTKKMNQEMQGNVQDTKDNLAYQADNLNQANDRLDKLRSDFETVKNAVETLRKITESDVEKLTDQTNDNLEKIIALEENNYNQQQRVDVVESLNRRVDLINEQKQMSEAKLMEDLKSTEQSNSNRLAELQQLLQSRIVDLEDQCQTLEKEVKDLEQQVEKHDLSLKNLNADGETIKDNVKQQGIATAKNRSRIEDCENKLSDMEQRVDSLNDNVEHLDHDVNQLNVTITDLNQQNLDELLKRCDQELHKIKAQSEKNEKHVENLRSLNNKLLEEIQIQVEKELNKYSSLAETVRSENQDQLKNIEDRVKKLCNSVLDQCSSDIAELQGSDRRLLDKIEDMERLIDTMKAQLITFEGRDNREEVNQILEKIAILQIEVEAERGRVNATEAMVQNLESNHGALQKLTDNLANQGHDLDSQLKKVMEDNYNQIQSIDNSLALSLNTIDAKVEAQQDDLWTVLLHLYRNINITTLMVESEGNAAIHQRGCLGTYRVVDLYNNKPVYKQDEGDHFLYYSNEQNAWLIGARVGQERGWVRIKSDGHELTPLDLKSTWEYTNHLVHSNESEWLEDDHTLTTRGVPDLLHIQELIKSLRTPGKADTTKV</sequence>
<keyword evidence="3" id="KW-1185">Reference proteome</keyword>
<evidence type="ECO:0000313" key="2">
    <source>
        <dbReference type="EMBL" id="TRY69458.1"/>
    </source>
</evidence>
<dbReference type="STRING" id="6832.A0A553NVK1"/>
<keyword evidence="1" id="KW-0175">Coiled coil</keyword>
<dbReference type="SUPFAM" id="SSF57997">
    <property type="entry name" value="Tropomyosin"/>
    <property type="match status" value="2"/>
</dbReference>
<dbReference type="Gene3D" id="1.20.1480.30">
    <property type="entry name" value="Designed four-helix bundle protein"/>
    <property type="match status" value="1"/>
</dbReference>
<name>A0A553NVK1_TIGCA</name>
<evidence type="ECO:0000256" key="1">
    <source>
        <dbReference type="SAM" id="Coils"/>
    </source>
</evidence>
<evidence type="ECO:0000313" key="3">
    <source>
        <dbReference type="Proteomes" id="UP000318571"/>
    </source>
</evidence>
<dbReference type="PANTHER" id="PTHR43977">
    <property type="entry name" value="STRUCTURAL MAINTENANCE OF CHROMOSOMES PROTEIN 3"/>
    <property type="match status" value="1"/>
</dbReference>
<comment type="caution">
    <text evidence="2">The sequence shown here is derived from an EMBL/GenBank/DDBJ whole genome shotgun (WGS) entry which is preliminary data.</text>
</comment>
<dbReference type="AlphaFoldDB" id="A0A553NVK1"/>
<organism evidence="2 3">
    <name type="scientific">Tigriopus californicus</name>
    <name type="common">Marine copepod</name>
    <dbReference type="NCBI Taxonomy" id="6832"/>
    <lineage>
        <taxon>Eukaryota</taxon>
        <taxon>Metazoa</taxon>
        <taxon>Ecdysozoa</taxon>
        <taxon>Arthropoda</taxon>
        <taxon>Crustacea</taxon>
        <taxon>Multicrustacea</taxon>
        <taxon>Hexanauplia</taxon>
        <taxon>Copepoda</taxon>
        <taxon>Harpacticoida</taxon>
        <taxon>Harpacticidae</taxon>
        <taxon>Tigriopus</taxon>
    </lineage>
</organism>
<accession>A0A553NVK1</accession>
<dbReference type="Proteomes" id="UP000318571">
    <property type="component" value="Chromosome 1"/>
</dbReference>
<feature type="coiled-coil region" evidence="1">
    <location>
        <begin position="275"/>
        <end position="394"/>
    </location>
</feature>